<keyword evidence="7" id="KW-1015">Disulfide bond</keyword>
<proteinExistence type="inferred from homology"/>
<evidence type="ECO:0000256" key="5">
    <source>
        <dbReference type="ARBA" id="ARBA00023002"/>
    </source>
</evidence>
<dbReference type="EC" id="1.8.1.4" evidence="2 10"/>
<comment type="cofactor">
    <cofactor evidence="10">
        <name>FAD</name>
        <dbReference type="ChEBI" id="CHEBI:57692"/>
    </cofactor>
    <text evidence="10">Binds 1 FAD per subunit.</text>
</comment>
<evidence type="ECO:0000259" key="11">
    <source>
        <dbReference type="Pfam" id="PF02852"/>
    </source>
</evidence>
<comment type="miscellaneous">
    <text evidence="10">The active site is a redox-active disulfide bond.</text>
</comment>
<dbReference type="InterPro" id="IPR012999">
    <property type="entry name" value="Pyr_OxRdtase_I_AS"/>
</dbReference>
<dbReference type="InterPro" id="IPR001100">
    <property type="entry name" value="Pyr_nuc-diS_OxRdtase"/>
</dbReference>
<accession>A0A075FM39</accession>
<dbReference type="PRINTS" id="PR00368">
    <property type="entry name" value="FADPNR"/>
</dbReference>
<dbReference type="GO" id="GO:0006103">
    <property type="term" value="P:2-oxoglutarate metabolic process"/>
    <property type="evidence" value="ECO:0007669"/>
    <property type="project" value="TreeGrafter"/>
</dbReference>
<evidence type="ECO:0000256" key="9">
    <source>
        <dbReference type="ARBA" id="ARBA00049187"/>
    </source>
</evidence>
<dbReference type="PIRSF" id="PIRSF000350">
    <property type="entry name" value="Mercury_reductase_MerA"/>
    <property type="match status" value="1"/>
</dbReference>
<evidence type="ECO:0000256" key="3">
    <source>
        <dbReference type="ARBA" id="ARBA00022630"/>
    </source>
</evidence>
<evidence type="ECO:0000256" key="8">
    <source>
        <dbReference type="ARBA" id="ARBA00023284"/>
    </source>
</evidence>
<dbReference type="EMBL" id="KF900319">
    <property type="protein sequence ID" value="AIE90812.1"/>
    <property type="molecule type" value="Genomic_DNA"/>
</dbReference>
<dbReference type="InterPro" id="IPR036188">
    <property type="entry name" value="FAD/NAD-bd_sf"/>
</dbReference>
<evidence type="ECO:0000256" key="10">
    <source>
        <dbReference type="RuleBase" id="RU003692"/>
    </source>
</evidence>
<keyword evidence="3 10" id="KW-0285">Flavoprotein</keyword>
<evidence type="ECO:0000313" key="13">
    <source>
        <dbReference type="EMBL" id="AIE90812.1"/>
    </source>
</evidence>
<comment type="similarity">
    <text evidence="1 10">Belongs to the class-I pyridine nucleotide-disulfide oxidoreductase family.</text>
</comment>
<comment type="catalytic activity">
    <reaction evidence="9 10">
        <text>N(6)-[(R)-dihydrolipoyl]-L-lysyl-[protein] + NAD(+) = N(6)-[(R)-lipoyl]-L-lysyl-[protein] + NADH + H(+)</text>
        <dbReference type="Rhea" id="RHEA:15045"/>
        <dbReference type="Rhea" id="RHEA-COMP:10474"/>
        <dbReference type="Rhea" id="RHEA-COMP:10475"/>
        <dbReference type="ChEBI" id="CHEBI:15378"/>
        <dbReference type="ChEBI" id="CHEBI:57540"/>
        <dbReference type="ChEBI" id="CHEBI:57945"/>
        <dbReference type="ChEBI" id="CHEBI:83099"/>
        <dbReference type="ChEBI" id="CHEBI:83100"/>
        <dbReference type="EC" id="1.8.1.4"/>
    </reaction>
</comment>
<evidence type="ECO:0000256" key="1">
    <source>
        <dbReference type="ARBA" id="ARBA00007532"/>
    </source>
</evidence>
<feature type="domain" description="Pyridine nucleotide-disulphide oxidoreductase dimerisation" evidence="11">
    <location>
        <begin position="356"/>
        <end position="466"/>
    </location>
</feature>
<name>A0A075FM39_9EURY</name>
<dbReference type="InterPro" id="IPR004099">
    <property type="entry name" value="Pyr_nucl-diS_OxRdtase_dimer"/>
</dbReference>
<evidence type="ECO:0000256" key="6">
    <source>
        <dbReference type="ARBA" id="ARBA00023027"/>
    </source>
</evidence>
<keyword evidence="4 10" id="KW-0274">FAD</keyword>
<dbReference type="Gene3D" id="3.50.50.60">
    <property type="entry name" value="FAD/NAD(P)-binding domain"/>
    <property type="match status" value="2"/>
</dbReference>
<dbReference type="FunFam" id="3.30.390.30:FF:000001">
    <property type="entry name" value="Dihydrolipoyl dehydrogenase"/>
    <property type="match status" value="1"/>
</dbReference>
<keyword evidence="5 10" id="KW-0560">Oxidoreductase</keyword>
<dbReference type="InterPro" id="IPR050151">
    <property type="entry name" value="Class-I_Pyr_Nuc-Dis_Oxidored"/>
</dbReference>
<dbReference type="SUPFAM" id="SSF55424">
    <property type="entry name" value="FAD/NAD-linked reductases, dimerisation (C-terminal) domain"/>
    <property type="match status" value="1"/>
</dbReference>
<evidence type="ECO:0000256" key="4">
    <source>
        <dbReference type="ARBA" id="ARBA00022827"/>
    </source>
</evidence>
<dbReference type="GO" id="GO:0050660">
    <property type="term" value="F:flavin adenine dinucleotide binding"/>
    <property type="evidence" value="ECO:0007669"/>
    <property type="project" value="InterPro"/>
</dbReference>
<keyword evidence="8 10" id="KW-0676">Redox-active center</keyword>
<dbReference type="SUPFAM" id="SSF51905">
    <property type="entry name" value="FAD/NAD(P)-binding domain"/>
    <property type="match status" value="1"/>
</dbReference>
<organism evidence="13">
    <name type="scientific">uncultured marine group II/III euryarchaeote AD1000_07_D12</name>
    <dbReference type="NCBI Taxonomy" id="1457708"/>
    <lineage>
        <taxon>Archaea</taxon>
        <taxon>Methanobacteriati</taxon>
        <taxon>Methanobacteriota</taxon>
        <taxon>environmental samples</taxon>
    </lineage>
</organism>
<dbReference type="AlphaFoldDB" id="A0A075FM39"/>
<reference evidence="13" key="1">
    <citation type="journal article" date="2014" name="Genome Biol. Evol.">
        <title>Pangenome evidence for extensive interdomain horizontal transfer affecting lineage core and shell genes in uncultured planktonic thaumarchaeota and euryarchaeota.</title>
        <authorList>
            <person name="Deschamps P."/>
            <person name="Zivanovic Y."/>
            <person name="Moreira D."/>
            <person name="Rodriguez-Valera F."/>
            <person name="Lopez-Garcia P."/>
        </authorList>
    </citation>
    <scope>NUCLEOTIDE SEQUENCE</scope>
</reference>
<dbReference type="PANTHER" id="PTHR22912:SF160">
    <property type="entry name" value="DIHYDROLIPOYL DEHYDROGENASE"/>
    <property type="match status" value="1"/>
</dbReference>
<keyword evidence="6 10" id="KW-0520">NAD</keyword>
<evidence type="ECO:0000256" key="2">
    <source>
        <dbReference type="ARBA" id="ARBA00012608"/>
    </source>
</evidence>
<dbReference type="GO" id="GO:0004148">
    <property type="term" value="F:dihydrolipoyl dehydrogenase (NADH) activity"/>
    <property type="evidence" value="ECO:0007669"/>
    <property type="project" value="UniProtKB-EC"/>
</dbReference>
<dbReference type="PRINTS" id="PR00411">
    <property type="entry name" value="PNDRDTASEI"/>
</dbReference>
<dbReference type="NCBIfam" id="TIGR01350">
    <property type="entry name" value="lipoamide_DH"/>
    <property type="match status" value="1"/>
</dbReference>
<dbReference type="InterPro" id="IPR023753">
    <property type="entry name" value="FAD/NAD-binding_dom"/>
</dbReference>
<dbReference type="Gene3D" id="3.30.390.30">
    <property type="match status" value="1"/>
</dbReference>
<dbReference type="Pfam" id="PF07992">
    <property type="entry name" value="Pyr_redox_2"/>
    <property type="match status" value="1"/>
</dbReference>
<dbReference type="InterPro" id="IPR016156">
    <property type="entry name" value="FAD/NAD-linked_Rdtase_dimer_sf"/>
</dbReference>
<sequence length="478" mass="50473">MGETRRCDVLVVGAGPGGYVAAIRAAQLGLRTIIVEADKAGGTCLIRGCIPSKAIIHAAERFEHLRQHASEGGHMGIFVDGEPGVDMAAMVSWKDSIVERLNKGVEALLKGAGAELVKGWATFKGAKRCNVETADGTVGIEAENVIIATGSSHIDLPFMPCDEEFILSSTAALDLDSLPKSAAIVGGGYIGLELGCALAKLGTEVTVVEGLDSILAIMDAELRRPLEIWLKKHGVAVHTNALARGAKIKGKGAARKVELTFEEGGEEHSIKVDKVLVTVGRKPNTKGWGLENTGVRMDAAGRFIRIDRRCRTSVPGVYAIGDVAGEPMLAHKASAEGEMVAEIIAGHEREFDKVAIPAIVFTEPEIISVGLTPQEAEERGEQIIVGKFPFAASGRALSIEAEKTGGFVRVTARESDHVILGVQAVGTHVAEMHAEFVLALEMGALLEDVAGTVHAHPTMSEAFHESVLKTLGHAIHIG</sequence>
<protein>
    <recommendedName>
        <fullName evidence="2 10">Dihydrolipoyl dehydrogenase</fullName>
        <ecNumber evidence="2 10">1.8.1.4</ecNumber>
    </recommendedName>
</protein>
<evidence type="ECO:0000256" key="7">
    <source>
        <dbReference type="ARBA" id="ARBA00023157"/>
    </source>
</evidence>
<dbReference type="PANTHER" id="PTHR22912">
    <property type="entry name" value="DISULFIDE OXIDOREDUCTASE"/>
    <property type="match status" value="1"/>
</dbReference>
<gene>
    <name evidence="13" type="primary">DLD</name>
    <name evidence="13" type="synonym">lpd</name>
    <name evidence="13" type="synonym">pdhD</name>
</gene>
<dbReference type="PROSITE" id="PS00076">
    <property type="entry name" value="PYRIDINE_REDOX_1"/>
    <property type="match status" value="1"/>
</dbReference>
<feature type="domain" description="FAD/NAD(P)-binding" evidence="12">
    <location>
        <begin position="8"/>
        <end position="337"/>
    </location>
</feature>
<dbReference type="Pfam" id="PF02852">
    <property type="entry name" value="Pyr_redox_dim"/>
    <property type="match status" value="1"/>
</dbReference>
<dbReference type="InterPro" id="IPR006258">
    <property type="entry name" value="Lipoamide_DH"/>
</dbReference>
<evidence type="ECO:0000259" key="12">
    <source>
        <dbReference type="Pfam" id="PF07992"/>
    </source>
</evidence>